<dbReference type="Gene3D" id="3.40.50.150">
    <property type="entry name" value="Vaccinia Virus protein VP39"/>
    <property type="match status" value="1"/>
</dbReference>
<dbReference type="Pfam" id="PF08241">
    <property type="entry name" value="Methyltransf_11"/>
    <property type="match status" value="1"/>
</dbReference>
<feature type="region of interest" description="Disordered" evidence="1">
    <location>
        <begin position="71"/>
        <end position="90"/>
    </location>
</feature>
<reference evidence="3 4" key="1">
    <citation type="submission" date="2015-10" db="EMBL/GenBank/DDBJ databases">
        <authorList>
            <person name="Gilbert D.G."/>
        </authorList>
    </citation>
    <scope>NUCLEOTIDE SEQUENCE [LARGE SCALE GENOMIC DNA]</scope>
    <source>
        <strain evidence="3 4">NRRL B-16712</strain>
    </source>
</reference>
<proteinExistence type="predicted"/>
<dbReference type="GO" id="GO:0032259">
    <property type="term" value="P:methylation"/>
    <property type="evidence" value="ECO:0007669"/>
    <property type="project" value="UniProtKB-KW"/>
</dbReference>
<gene>
    <name evidence="3" type="ORF">ADL15_01270</name>
</gene>
<dbReference type="GO" id="GO:0008757">
    <property type="term" value="F:S-adenosylmethionine-dependent methyltransferase activity"/>
    <property type="evidence" value="ECO:0007669"/>
    <property type="project" value="InterPro"/>
</dbReference>
<evidence type="ECO:0000256" key="1">
    <source>
        <dbReference type="SAM" id="MobiDB-lite"/>
    </source>
</evidence>
<protein>
    <submittedName>
        <fullName evidence="3">Methyltransferase</fullName>
    </submittedName>
</protein>
<comment type="caution">
    <text evidence="3">The sequence shown here is derived from an EMBL/GenBank/DDBJ whole genome shotgun (WGS) entry which is preliminary data.</text>
</comment>
<dbReference type="InterPro" id="IPR013216">
    <property type="entry name" value="Methyltransf_11"/>
</dbReference>
<name>A0A0X3VBL5_9ACTN</name>
<dbReference type="OrthoDB" id="9795634at2"/>
<dbReference type="RefSeq" id="WP_067684253.1">
    <property type="nucleotide sequence ID" value="NZ_LLZH01000002.1"/>
</dbReference>
<keyword evidence="4" id="KW-1185">Reference proteome</keyword>
<keyword evidence="3" id="KW-0489">Methyltransferase</keyword>
<evidence type="ECO:0000259" key="2">
    <source>
        <dbReference type="Pfam" id="PF08241"/>
    </source>
</evidence>
<sequence length="280" mass="30047">MGDISWQVGDAYEAYVGRWSRRVAEVFVGWIGVPAGRRWLDVGCGTGALSGQIPAPALLVGADSSPGFLTALPRSPSEPSRHAPSEQKPYTAHPQVLPCAADAAALPLASGSFDAIVSGLALNFVPHPEAAVAEFCRVATPGAVIAAYVWDYAGGMAMMQHFWAAAADLDPELGNRDEAIRYAFCRDDVLAAWWSGAGLRDVTTRRIEIPTVFRDFDDFWTPFLGGQGTAPSYLSTRNDTQRDALRESLRERLPSGADGSIPLTAAAWAVRGERSGLTRR</sequence>
<dbReference type="Proteomes" id="UP000053244">
    <property type="component" value="Unassembled WGS sequence"/>
</dbReference>
<dbReference type="InterPro" id="IPR029063">
    <property type="entry name" value="SAM-dependent_MTases_sf"/>
</dbReference>
<keyword evidence="3" id="KW-0808">Transferase</keyword>
<dbReference type="AlphaFoldDB" id="A0A0X3VBL5"/>
<evidence type="ECO:0000313" key="4">
    <source>
        <dbReference type="Proteomes" id="UP000053244"/>
    </source>
</evidence>
<dbReference type="PANTHER" id="PTHR43591">
    <property type="entry name" value="METHYLTRANSFERASE"/>
    <property type="match status" value="1"/>
</dbReference>
<accession>A0A0X3VBL5</accession>
<evidence type="ECO:0000313" key="3">
    <source>
        <dbReference type="EMBL" id="KUL42203.1"/>
    </source>
</evidence>
<dbReference type="SUPFAM" id="SSF53335">
    <property type="entry name" value="S-adenosyl-L-methionine-dependent methyltransferases"/>
    <property type="match status" value="1"/>
</dbReference>
<dbReference type="EMBL" id="LLZH01000002">
    <property type="protein sequence ID" value="KUL42203.1"/>
    <property type="molecule type" value="Genomic_DNA"/>
</dbReference>
<feature type="domain" description="Methyltransferase type 11" evidence="2">
    <location>
        <begin position="40"/>
        <end position="146"/>
    </location>
</feature>
<dbReference type="PANTHER" id="PTHR43591:SF99">
    <property type="entry name" value="OS06G0646000 PROTEIN"/>
    <property type="match status" value="1"/>
</dbReference>
<organism evidence="3 4">
    <name type="scientific">Actinoplanes awajinensis subsp. mycoplanecinus</name>
    <dbReference type="NCBI Taxonomy" id="135947"/>
    <lineage>
        <taxon>Bacteria</taxon>
        <taxon>Bacillati</taxon>
        <taxon>Actinomycetota</taxon>
        <taxon>Actinomycetes</taxon>
        <taxon>Micromonosporales</taxon>
        <taxon>Micromonosporaceae</taxon>
        <taxon>Actinoplanes</taxon>
    </lineage>
</organism>